<dbReference type="EMBL" id="JAXBLV010000101">
    <property type="protein sequence ID" value="MDY3559289.1"/>
    <property type="molecule type" value="Genomic_DNA"/>
</dbReference>
<reference evidence="2" key="1">
    <citation type="journal article" date="2023" name="Mar. Drugs">
        <title>Gemmata algarum, a Novel Planctomycete Isolated from an Algal Mat, Displays Antimicrobial Activity.</title>
        <authorList>
            <person name="Kumar G."/>
            <person name="Kallscheuer N."/>
            <person name="Kashif M."/>
            <person name="Ahamad S."/>
            <person name="Jagadeeshwari U."/>
            <person name="Pannikurungottu S."/>
            <person name="Haufschild T."/>
            <person name="Kabuu M."/>
            <person name="Sasikala C."/>
            <person name="Jogler C."/>
            <person name="Ramana C."/>
        </authorList>
    </citation>
    <scope>NUCLEOTIDE SEQUENCE [LARGE SCALE GENOMIC DNA]</scope>
    <source>
        <strain evidence="2">JC673</strain>
    </source>
</reference>
<sequence length="59" mass="6707">MTEDQVRAVGPAFPRYLCAFEPLFDPRSVDHLRAYCRGLLADLPRKSMDPSLSTQVRDP</sequence>
<protein>
    <submittedName>
        <fullName evidence="1">Uncharacterized protein</fullName>
    </submittedName>
</protein>
<evidence type="ECO:0000313" key="2">
    <source>
        <dbReference type="Proteomes" id="UP001272242"/>
    </source>
</evidence>
<proteinExistence type="predicted"/>
<comment type="caution">
    <text evidence="1">The sequence shown here is derived from an EMBL/GenBank/DDBJ whole genome shotgun (WGS) entry which is preliminary data.</text>
</comment>
<gene>
    <name evidence="1" type="ORF">R5W23_000262</name>
</gene>
<keyword evidence="2" id="KW-1185">Reference proteome</keyword>
<dbReference type="Proteomes" id="UP001272242">
    <property type="component" value="Unassembled WGS sequence"/>
</dbReference>
<dbReference type="RefSeq" id="WP_320686081.1">
    <property type="nucleotide sequence ID" value="NZ_JAXBLV010000101.1"/>
</dbReference>
<organism evidence="1 2">
    <name type="scientific">Gemmata algarum</name>
    <dbReference type="NCBI Taxonomy" id="2975278"/>
    <lineage>
        <taxon>Bacteria</taxon>
        <taxon>Pseudomonadati</taxon>
        <taxon>Planctomycetota</taxon>
        <taxon>Planctomycetia</taxon>
        <taxon>Gemmatales</taxon>
        <taxon>Gemmataceae</taxon>
        <taxon>Gemmata</taxon>
    </lineage>
</organism>
<accession>A0ABU5F087</accession>
<evidence type="ECO:0000313" key="1">
    <source>
        <dbReference type="EMBL" id="MDY3559289.1"/>
    </source>
</evidence>
<name>A0ABU5F087_9BACT</name>